<reference evidence="2 3" key="1">
    <citation type="submission" date="2024-03" db="EMBL/GenBank/DDBJ databases">
        <title>Human intestinal bacterial collection.</title>
        <authorList>
            <person name="Pauvert C."/>
            <person name="Hitch T.C.A."/>
            <person name="Clavel T."/>
        </authorList>
    </citation>
    <scope>NUCLEOTIDE SEQUENCE [LARGE SCALE GENOMIC DNA]</scope>
    <source>
        <strain evidence="2 3">CLA-AA-H95</strain>
    </source>
</reference>
<keyword evidence="2" id="KW-0167">Capsid protein</keyword>
<proteinExistence type="predicted"/>
<dbReference type="EMBL" id="JBBMEI010000001">
    <property type="protein sequence ID" value="MEQ2356838.1"/>
    <property type="molecule type" value="Genomic_DNA"/>
</dbReference>
<feature type="domain" description="Protein CotJB" evidence="1">
    <location>
        <begin position="11"/>
        <end position="88"/>
    </location>
</feature>
<organism evidence="2 3">
    <name type="scientific">Blautia intestinihominis</name>
    <dbReference type="NCBI Taxonomy" id="3133152"/>
    <lineage>
        <taxon>Bacteria</taxon>
        <taxon>Bacillati</taxon>
        <taxon>Bacillota</taxon>
        <taxon>Clostridia</taxon>
        <taxon>Lachnospirales</taxon>
        <taxon>Lachnospiraceae</taxon>
        <taxon>Blautia</taxon>
    </lineage>
</organism>
<evidence type="ECO:0000259" key="1">
    <source>
        <dbReference type="Pfam" id="PF12652"/>
    </source>
</evidence>
<sequence length="94" mass="10984">MMCPNQCTPKEKLLQRINEVSFAVNDILLYLDTHPCCQEALAFYQECAAERRKLMKEYAQCYGPLTVDDALETDGNTWKWMEQPFPWEQEGGCR</sequence>
<dbReference type="InterPro" id="IPR016571">
    <property type="entry name" value="Spore_coat_assembly_CotJB"/>
</dbReference>
<evidence type="ECO:0000313" key="2">
    <source>
        <dbReference type="EMBL" id="MEQ2356838.1"/>
    </source>
</evidence>
<dbReference type="Proteomes" id="UP001446032">
    <property type="component" value="Unassembled WGS sequence"/>
</dbReference>
<dbReference type="Pfam" id="PF12652">
    <property type="entry name" value="CotJB"/>
    <property type="match status" value="1"/>
</dbReference>
<accession>A0ABV1AH32</accession>
<keyword evidence="3" id="KW-1185">Reference proteome</keyword>
<dbReference type="InterPro" id="IPR024207">
    <property type="entry name" value="CotJB_dom"/>
</dbReference>
<keyword evidence="2" id="KW-0946">Virion</keyword>
<dbReference type="RefSeq" id="WP_118698970.1">
    <property type="nucleotide sequence ID" value="NZ_JBBMEI010000001.1"/>
</dbReference>
<name>A0ABV1AH32_9FIRM</name>
<protein>
    <submittedName>
        <fullName evidence="2">Spore coat protein CotJB</fullName>
    </submittedName>
</protein>
<gene>
    <name evidence="2" type="ORF">WMO75_00535</name>
</gene>
<evidence type="ECO:0000313" key="3">
    <source>
        <dbReference type="Proteomes" id="UP001446032"/>
    </source>
</evidence>
<comment type="caution">
    <text evidence="2">The sequence shown here is derived from an EMBL/GenBank/DDBJ whole genome shotgun (WGS) entry which is preliminary data.</text>
</comment>
<dbReference type="PIRSF" id="PIRSF010606">
    <property type="entry name" value="Spore_coat_CotJB"/>
    <property type="match status" value="1"/>
</dbReference>